<comment type="caution">
    <text evidence="2">The sequence shown here is derived from an EMBL/GenBank/DDBJ whole genome shotgun (WGS) entry which is preliminary data.</text>
</comment>
<evidence type="ECO:0000313" key="2">
    <source>
        <dbReference type="EMBL" id="OQV24747.1"/>
    </source>
</evidence>
<dbReference type="AlphaFoldDB" id="A0A1W0XB67"/>
<reference evidence="3" key="1">
    <citation type="submission" date="2017-01" db="EMBL/GenBank/DDBJ databases">
        <title>Comparative genomics of anhydrobiosis in the tardigrade Hypsibius dujardini.</title>
        <authorList>
            <person name="Yoshida Y."/>
            <person name="Koutsovoulos G."/>
            <person name="Laetsch D."/>
            <person name="Stevens L."/>
            <person name="Kumar S."/>
            <person name="Horikawa D."/>
            <person name="Ishino K."/>
            <person name="Komine S."/>
            <person name="Tomita M."/>
            <person name="Blaxter M."/>
            <person name="Arakawa K."/>
        </authorList>
    </citation>
    <scope>NUCLEOTIDE SEQUENCE [LARGE SCALE GENOMIC DNA]</scope>
    <source>
        <strain evidence="3">Z151</strain>
    </source>
</reference>
<keyword evidence="1" id="KW-0472">Membrane</keyword>
<keyword evidence="1" id="KW-0812">Transmembrane</keyword>
<proteinExistence type="predicted"/>
<gene>
    <name evidence="2" type="ORF">BV898_01339</name>
</gene>
<keyword evidence="3" id="KW-1185">Reference proteome</keyword>
<accession>A0A1W0XB67</accession>
<dbReference type="Proteomes" id="UP000192578">
    <property type="component" value="Unassembled WGS sequence"/>
</dbReference>
<dbReference type="EMBL" id="MTYJ01000005">
    <property type="protein sequence ID" value="OQV24747.1"/>
    <property type="molecule type" value="Genomic_DNA"/>
</dbReference>
<keyword evidence="1" id="KW-1133">Transmembrane helix</keyword>
<evidence type="ECO:0000313" key="3">
    <source>
        <dbReference type="Proteomes" id="UP000192578"/>
    </source>
</evidence>
<evidence type="ECO:0000256" key="1">
    <source>
        <dbReference type="SAM" id="Phobius"/>
    </source>
</evidence>
<name>A0A1W0XB67_HYPEX</name>
<organism evidence="2 3">
    <name type="scientific">Hypsibius exemplaris</name>
    <name type="common">Freshwater tardigrade</name>
    <dbReference type="NCBI Taxonomy" id="2072580"/>
    <lineage>
        <taxon>Eukaryota</taxon>
        <taxon>Metazoa</taxon>
        <taxon>Ecdysozoa</taxon>
        <taxon>Tardigrada</taxon>
        <taxon>Eutardigrada</taxon>
        <taxon>Parachela</taxon>
        <taxon>Hypsibioidea</taxon>
        <taxon>Hypsibiidae</taxon>
        <taxon>Hypsibius</taxon>
    </lineage>
</organism>
<feature type="transmembrane region" description="Helical" evidence="1">
    <location>
        <begin position="20"/>
        <end position="44"/>
    </location>
</feature>
<sequence length="98" mass="10569">MRFHLSSDANGSCSPLIEHVFNLYGIAGIVVIIYAVILHCTAGLGPLHFATISMGPKVTLGGSNPTTMEPIYDHVLGKLAPNYPALFRAYYSDQTALF</sequence>
<protein>
    <submittedName>
        <fullName evidence="2">Uncharacterized protein</fullName>
    </submittedName>
</protein>